<name>E8R4H4_ISOPI</name>
<accession>E8R4H4</accession>
<dbReference type="OrthoDB" id="250183at2"/>
<dbReference type="RefSeq" id="WP_013566057.1">
    <property type="nucleotide sequence ID" value="NC_014962.1"/>
</dbReference>
<dbReference type="Gene3D" id="1.25.10.10">
    <property type="entry name" value="Leucine-rich Repeat Variant"/>
    <property type="match status" value="1"/>
</dbReference>
<dbReference type="EMBL" id="CP002353">
    <property type="protein sequence ID" value="ADV63769.1"/>
    <property type="molecule type" value="Genomic_DNA"/>
</dbReference>
<organism evidence="1 2">
    <name type="scientific">Isosphaera pallida (strain ATCC 43644 / DSM 9630 / IS1B)</name>
    <dbReference type="NCBI Taxonomy" id="575540"/>
    <lineage>
        <taxon>Bacteria</taxon>
        <taxon>Pseudomonadati</taxon>
        <taxon>Planctomycetota</taxon>
        <taxon>Planctomycetia</taxon>
        <taxon>Isosphaerales</taxon>
        <taxon>Isosphaeraceae</taxon>
        <taxon>Isosphaera</taxon>
    </lineage>
</organism>
<protein>
    <submittedName>
        <fullName evidence="1">Uncharacterized protein</fullName>
    </submittedName>
</protein>
<proteinExistence type="predicted"/>
<dbReference type="KEGG" id="ipa:Isop_3205"/>
<dbReference type="STRING" id="575540.Isop_3205"/>
<dbReference type="InterPro" id="IPR011989">
    <property type="entry name" value="ARM-like"/>
</dbReference>
<sequence length="504" mass="54360">MRTLFGTVGPRFLGSDLKGKRLRVGQFLGPSIAALSLIVPVPLVVAQEVTTPSSKEVAEATTASEAAIERLIAQLGSDTYAQREEAARELDRLGDLALEALRRTARTSRDPEIQTRAAALRDRIETAQMVRPTLLTLDFEEAPLPEVVAALSRRCESRLNLLNPAGQEWAGRRITLKRDKPVPFWEALDALTETGGLTPQITQGFGMGTPGTGILLTPSGRVGPGSSKPPFQASFDDGPFRSVLSNLTYTRTVIIFNQLQAMPQPEPQANFLVQMQVFAEPRLMLAQRGPVEIEEAVDELGQSLRHPDAETGPQARHFGGFVSGAAQLNLQLPLIRPEGAGTILTRLSGTLPVVISSRRPDSLSLSLKEEAGKTVESSDGDLVVTLGAVQIQPGQSSTIELTLRTSNEADPFGGHADMGANLHNLLQNQIEVLDAKGNLNRWYLRSSGTRPNGEIQVTLMTLPGGHFGNGANPEAPGDPAVVRVHLLKHAPAQVRFEFRDIPIP</sequence>
<keyword evidence="2" id="KW-1185">Reference proteome</keyword>
<gene>
    <name evidence="1" type="ordered locus">Isop_3205</name>
</gene>
<dbReference type="eggNOG" id="ENOG50334ZU">
    <property type="taxonomic scope" value="Bacteria"/>
</dbReference>
<dbReference type="AlphaFoldDB" id="E8R4H4"/>
<evidence type="ECO:0000313" key="1">
    <source>
        <dbReference type="EMBL" id="ADV63769.1"/>
    </source>
</evidence>
<dbReference type="Proteomes" id="UP000008631">
    <property type="component" value="Chromosome"/>
</dbReference>
<evidence type="ECO:0000313" key="2">
    <source>
        <dbReference type="Proteomes" id="UP000008631"/>
    </source>
</evidence>
<dbReference type="InParanoid" id="E8R4H4"/>
<reference key="1">
    <citation type="submission" date="2010-11" db="EMBL/GenBank/DDBJ databases">
        <title>The complete sequence of chromosome of Isophaera pallida ATCC 43644.</title>
        <authorList>
            <consortium name="US DOE Joint Genome Institute (JGI-PGF)"/>
            <person name="Lucas S."/>
            <person name="Copeland A."/>
            <person name="Lapidus A."/>
            <person name="Bruce D."/>
            <person name="Goodwin L."/>
            <person name="Pitluck S."/>
            <person name="Kyrpides N."/>
            <person name="Mavromatis K."/>
            <person name="Pagani I."/>
            <person name="Ivanova N."/>
            <person name="Saunders E."/>
            <person name="Brettin T."/>
            <person name="Detter J.C."/>
            <person name="Han C."/>
            <person name="Tapia R."/>
            <person name="Land M."/>
            <person name="Hauser L."/>
            <person name="Markowitz V."/>
            <person name="Cheng J.-F."/>
            <person name="Hugenholtz P."/>
            <person name="Woyke T."/>
            <person name="Wu D."/>
            <person name="Eisen J.A."/>
        </authorList>
    </citation>
    <scope>NUCLEOTIDE SEQUENCE</scope>
    <source>
        <strain>ATCC 43644</strain>
    </source>
</reference>
<reference evidence="1 2" key="2">
    <citation type="journal article" date="2011" name="Stand. Genomic Sci.">
        <title>Complete genome sequence of Isosphaera pallida type strain (IS1B).</title>
        <authorList>
            <consortium name="US DOE Joint Genome Institute (JGI-PGF)"/>
            <person name="Goker M."/>
            <person name="Cleland D."/>
            <person name="Saunders E."/>
            <person name="Lapidus A."/>
            <person name="Nolan M."/>
            <person name="Lucas S."/>
            <person name="Hammon N."/>
            <person name="Deshpande S."/>
            <person name="Cheng J.F."/>
            <person name="Tapia R."/>
            <person name="Han C."/>
            <person name="Goodwin L."/>
            <person name="Pitluck S."/>
            <person name="Liolios K."/>
            <person name="Pagani I."/>
            <person name="Ivanova N."/>
            <person name="Mavromatis K."/>
            <person name="Pati A."/>
            <person name="Chen A."/>
            <person name="Palaniappan K."/>
            <person name="Land M."/>
            <person name="Hauser L."/>
            <person name="Chang Y.J."/>
            <person name="Jeffries C.D."/>
            <person name="Detter J.C."/>
            <person name="Beck B."/>
            <person name="Woyke T."/>
            <person name="Bristow J."/>
            <person name="Eisen J.A."/>
            <person name="Markowitz V."/>
            <person name="Hugenholtz P."/>
            <person name="Kyrpides N.C."/>
            <person name="Klenk H.P."/>
        </authorList>
    </citation>
    <scope>NUCLEOTIDE SEQUENCE [LARGE SCALE GENOMIC DNA]</scope>
    <source>
        <strain evidence="2">ATCC 43644 / DSM 9630 / IS1B</strain>
    </source>
</reference>
<dbReference type="HOGENOM" id="CLU_510719_0_0_0"/>